<keyword evidence="6" id="KW-1003">Cell membrane</keyword>
<evidence type="ECO:0000256" key="2">
    <source>
        <dbReference type="ARBA" id="ARBA00007165"/>
    </source>
</evidence>
<protein>
    <recommendedName>
        <fullName evidence="6">SURF1-like protein</fullName>
    </recommendedName>
</protein>
<reference evidence="8" key="1">
    <citation type="submission" date="2016-10" db="EMBL/GenBank/DDBJ databases">
        <authorList>
            <person name="Varghese N."/>
            <person name="Submissions S."/>
        </authorList>
    </citation>
    <scope>NUCLEOTIDE SEQUENCE [LARGE SCALE GENOMIC DNA]</scope>
    <source>
        <strain evidence="8">CGMCC 1.6489</strain>
    </source>
</reference>
<name>A0A1I0DF89_9GAMM</name>
<dbReference type="InterPro" id="IPR002994">
    <property type="entry name" value="Surf1/Shy1"/>
</dbReference>
<evidence type="ECO:0000256" key="6">
    <source>
        <dbReference type="RuleBase" id="RU363076"/>
    </source>
</evidence>
<dbReference type="AlphaFoldDB" id="A0A1I0DF89"/>
<evidence type="ECO:0000313" key="8">
    <source>
        <dbReference type="Proteomes" id="UP000198762"/>
    </source>
</evidence>
<keyword evidence="8" id="KW-1185">Reference proteome</keyword>
<feature type="transmembrane region" description="Helical" evidence="6">
    <location>
        <begin position="217"/>
        <end position="236"/>
    </location>
</feature>
<dbReference type="Proteomes" id="UP000198762">
    <property type="component" value="Unassembled WGS sequence"/>
</dbReference>
<gene>
    <name evidence="7" type="ORF">SAMN04487962_10731</name>
</gene>
<keyword evidence="4 6" id="KW-1133">Transmembrane helix</keyword>
<comment type="subcellular location">
    <subcellularLocation>
        <location evidence="6">Cell membrane</location>
        <topology evidence="6">Multi-pass membrane protein</topology>
    </subcellularLocation>
    <subcellularLocation>
        <location evidence="1">Membrane</location>
    </subcellularLocation>
</comment>
<dbReference type="STRING" id="430453.SAMN04487962_10731"/>
<organism evidence="7 8">
    <name type="scientific">Marinobacter segnicrescens</name>
    <dbReference type="NCBI Taxonomy" id="430453"/>
    <lineage>
        <taxon>Bacteria</taxon>
        <taxon>Pseudomonadati</taxon>
        <taxon>Pseudomonadota</taxon>
        <taxon>Gammaproteobacteria</taxon>
        <taxon>Pseudomonadales</taxon>
        <taxon>Marinobacteraceae</taxon>
        <taxon>Marinobacter</taxon>
    </lineage>
</organism>
<comment type="similarity">
    <text evidence="2 6">Belongs to the SURF1 family.</text>
</comment>
<evidence type="ECO:0000256" key="4">
    <source>
        <dbReference type="ARBA" id="ARBA00022989"/>
    </source>
</evidence>
<evidence type="ECO:0000256" key="5">
    <source>
        <dbReference type="ARBA" id="ARBA00023136"/>
    </source>
</evidence>
<dbReference type="Pfam" id="PF02104">
    <property type="entry name" value="SURF1"/>
    <property type="match status" value="1"/>
</dbReference>
<dbReference type="InterPro" id="IPR045214">
    <property type="entry name" value="Surf1/Surf4"/>
</dbReference>
<evidence type="ECO:0000256" key="3">
    <source>
        <dbReference type="ARBA" id="ARBA00022692"/>
    </source>
</evidence>
<dbReference type="OrthoDB" id="9789940at2"/>
<evidence type="ECO:0000256" key="1">
    <source>
        <dbReference type="ARBA" id="ARBA00004370"/>
    </source>
</evidence>
<feature type="transmembrane region" description="Helical" evidence="6">
    <location>
        <begin position="15"/>
        <end position="34"/>
    </location>
</feature>
<accession>A0A1I0DF89</accession>
<dbReference type="CDD" id="cd06662">
    <property type="entry name" value="SURF1"/>
    <property type="match status" value="1"/>
</dbReference>
<sequence length="241" mass="26543">MSEHESRRRVWAPDWRLLLFAGAFLPVLLGLGLWQLDRAGEKKQLLAQWQDPAGAVDWSALTETDPLTGQPVTVSGRYRSTTWLLDNRTRDGVPGYEVLTLFQPAKGPPVVVNRGWIAAERKRSELPEVSTPEEEVLLLGRIAAYPEPPVLAGEPAAESPSGNGVQRVQALPKALAAVIEPSIANNILKLDDSNQPGAFRADWEPDMMGPQTHYGYALQWFSLAAALIILTIIASYRKQES</sequence>
<keyword evidence="3 6" id="KW-0812">Transmembrane</keyword>
<dbReference type="GO" id="GO:0005886">
    <property type="term" value="C:plasma membrane"/>
    <property type="evidence" value="ECO:0007669"/>
    <property type="project" value="UniProtKB-SubCell"/>
</dbReference>
<evidence type="ECO:0000313" key="7">
    <source>
        <dbReference type="EMBL" id="SET31066.1"/>
    </source>
</evidence>
<proteinExistence type="inferred from homology"/>
<dbReference type="PANTHER" id="PTHR23427:SF2">
    <property type="entry name" value="SURFEIT LOCUS PROTEIN 1"/>
    <property type="match status" value="1"/>
</dbReference>
<dbReference type="PROSITE" id="PS50895">
    <property type="entry name" value="SURF1"/>
    <property type="match status" value="1"/>
</dbReference>
<dbReference type="PANTHER" id="PTHR23427">
    <property type="entry name" value="SURFEIT LOCUS PROTEIN"/>
    <property type="match status" value="1"/>
</dbReference>
<keyword evidence="5 6" id="KW-0472">Membrane</keyword>
<dbReference type="RefSeq" id="WP_091850652.1">
    <property type="nucleotide sequence ID" value="NZ_FOHZ01000007.1"/>
</dbReference>
<dbReference type="EMBL" id="FOHZ01000007">
    <property type="protein sequence ID" value="SET31066.1"/>
    <property type="molecule type" value="Genomic_DNA"/>
</dbReference>